<dbReference type="PROSITE" id="PS50878">
    <property type="entry name" value="RT_POL"/>
    <property type="match status" value="1"/>
</dbReference>
<accession>A0A131XMZ3</accession>
<reference evidence="3" key="1">
    <citation type="journal article" date="2017" name="Ticks Tick Borne Dis.">
        <title>An insight into the sialome of Hyalomma excavatum.</title>
        <authorList>
            <person name="Ribeiro J.M."/>
            <person name="Slovak M."/>
            <person name="Francischetti I.M."/>
        </authorList>
    </citation>
    <scope>NUCLEOTIDE SEQUENCE</scope>
    <source>
        <strain evidence="3">Samish</strain>
        <tissue evidence="3">Salivary glands</tissue>
    </source>
</reference>
<dbReference type="PANTHER" id="PTHR47027">
    <property type="entry name" value="REVERSE TRANSCRIPTASE DOMAIN-CONTAINING PROTEIN"/>
    <property type="match status" value="1"/>
</dbReference>
<evidence type="ECO:0000259" key="2">
    <source>
        <dbReference type="PROSITE" id="PS50878"/>
    </source>
</evidence>
<feature type="domain" description="Reverse transcriptase" evidence="2">
    <location>
        <begin position="1"/>
        <end position="198"/>
    </location>
</feature>
<evidence type="ECO:0000313" key="3">
    <source>
        <dbReference type="EMBL" id="JAP67595.1"/>
    </source>
</evidence>
<name>A0A131XMZ3_9ACAR</name>
<sequence>QGIEMARQSGKPLYVAFLDIAKAYDCVDRDILWEILKELGMEEDDLNLLQAIYSDVMAVAEWEGLRTKEVAMPRGLRQGCPLSPVLFMVYVAGVVQHLEHSGCGYTLTHNENGQPVVSHIPTLVYADDFAVLAESAEELQQLLDICGKEMGRLRLRFSPTKCVVMVWGASDIRPSETWRLQGSEIPLSASTKYLGVRLTTGADYLSAYEKDLRVRAVKYRGLLCRSALWSYNRYEVMRALWKMVAVPGLTYANAVLCLSSGIREFLERRQREIGRLALGVHKHTPVEAVQGEMGWSSFMAREATAKVAYEDRLLRLPEQNIAHRMLVHTIFAGRTTRWTRRTAALRRRFELPPVCLEKAEEAQRTRPGEGVRQRVREKETDAWQRSSETKSSLALYRSEKLDIRTEPFYDNSKGSALLAEARAGVLRTRLWRARFTEGIVATCAICGTADETLRHVTLEC</sequence>
<dbReference type="SUPFAM" id="SSF56672">
    <property type="entry name" value="DNA/RNA polymerases"/>
    <property type="match status" value="1"/>
</dbReference>
<feature type="region of interest" description="Disordered" evidence="1">
    <location>
        <begin position="360"/>
        <end position="383"/>
    </location>
</feature>
<organism evidence="3">
    <name type="scientific">Hyalomma excavatum</name>
    <dbReference type="NCBI Taxonomy" id="257692"/>
    <lineage>
        <taxon>Eukaryota</taxon>
        <taxon>Metazoa</taxon>
        <taxon>Ecdysozoa</taxon>
        <taxon>Arthropoda</taxon>
        <taxon>Chelicerata</taxon>
        <taxon>Arachnida</taxon>
        <taxon>Acari</taxon>
        <taxon>Parasitiformes</taxon>
        <taxon>Ixodida</taxon>
        <taxon>Ixodoidea</taxon>
        <taxon>Ixodidae</taxon>
        <taxon>Hyalomminae</taxon>
        <taxon>Hyalomma</taxon>
    </lineage>
</organism>
<dbReference type="InterPro" id="IPR000477">
    <property type="entry name" value="RT_dom"/>
</dbReference>
<feature type="compositionally biased region" description="Basic and acidic residues" evidence="1">
    <location>
        <begin position="360"/>
        <end position="382"/>
    </location>
</feature>
<feature type="non-terminal residue" evidence="3">
    <location>
        <position position="460"/>
    </location>
</feature>
<dbReference type="AlphaFoldDB" id="A0A131XMZ3"/>
<evidence type="ECO:0000256" key="1">
    <source>
        <dbReference type="SAM" id="MobiDB-lite"/>
    </source>
</evidence>
<dbReference type="GO" id="GO:0071897">
    <property type="term" value="P:DNA biosynthetic process"/>
    <property type="evidence" value="ECO:0007669"/>
    <property type="project" value="UniProtKB-ARBA"/>
</dbReference>
<feature type="non-terminal residue" evidence="3">
    <location>
        <position position="1"/>
    </location>
</feature>
<dbReference type="CDD" id="cd01650">
    <property type="entry name" value="RT_nLTR_like"/>
    <property type="match status" value="1"/>
</dbReference>
<dbReference type="PANTHER" id="PTHR47027:SF20">
    <property type="entry name" value="REVERSE TRANSCRIPTASE-LIKE PROTEIN WITH RNA-DIRECTED DNA POLYMERASE DOMAIN"/>
    <property type="match status" value="1"/>
</dbReference>
<dbReference type="InterPro" id="IPR043502">
    <property type="entry name" value="DNA/RNA_pol_sf"/>
</dbReference>
<dbReference type="Pfam" id="PF00078">
    <property type="entry name" value="RVT_1"/>
    <property type="match status" value="1"/>
</dbReference>
<proteinExistence type="evidence at transcript level"/>
<protein>
    <submittedName>
        <fullName evidence="3">Putative tick transposon</fullName>
    </submittedName>
</protein>
<dbReference type="EMBL" id="GEFH01000986">
    <property type="protein sequence ID" value="JAP67595.1"/>
    <property type="molecule type" value="mRNA"/>
</dbReference>